<evidence type="ECO:0000256" key="1">
    <source>
        <dbReference type="SAM" id="SignalP"/>
    </source>
</evidence>
<protein>
    <submittedName>
        <fullName evidence="2">Uncharacterized protein</fullName>
    </submittedName>
</protein>
<organism evidence="2 3">
    <name type="scientific">Pontibacter locisalis</name>
    <dbReference type="NCBI Taxonomy" id="1719035"/>
    <lineage>
        <taxon>Bacteria</taxon>
        <taxon>Pseudomonadati</taxon>
        <taxon>Bacteroidota</taxon>
        <taxon>Cytophagia</taxon>
        <taxon>Cytophagales</taxon>
        <taxon>Hymenobacteraceae</taxon>
        <taxon>Pontibacter</taxon>
    </lineage>
</organism>
<accession>A0ABW5IK05</accession>
<dbReference type="EMBL" id="JBHULU010000006">
    <property type="protein sequence ID" value="MFD2513310.1"/>
    <property type="molecule type" value="Genomic_DNA"/>
</dbReference>
<comment type="caution">
    <text evidence="2">The sequence shown here is derived from an EMBL/GenBank/DDBJ whole genome shotgun (WGS) entry which is preliminary data.</text>
</comment>
<evidence type="ECO:0000313" key="3">
    <source>
        <dbReference type="Proteomes" id="UP001597544"/>
    </source>
</evidence>
<dbReference type="RefSeq" id="WP_377503855.1">
    <property type="nucleotide sequence ID" value="NZ_JBHULU010000006.1"/>
</dbReference>
<feature type="chain" id="PRO_5047463035" evidence="1">
    <location>
        <begin position="20"/>
        <end position="70"/>
    </location>
</feature>
<proteinExistence type="predicted"/>
<keyword evidence="3" id="KW-1185">Reference proteome</keyword>
<evidence type="ECO:0000313" key="2">
    <source>
        <dbReference type="EMBL" id="MFD2513310.1"/>
    </source>
</evidence>
<gene>
    <name evidence="2" type="ORF">ACFSRY_05485</name>
</gene>
<sequence length="70" mass="7762">MKKLFFAAAVLFGSFGFYACGGDEGITETEDATVIERDTTVSEIEVERTTMDIDTTIDTESETIELENEQ</sequence>
<keyword evidence="1" id="KW-0732">Signal</keyword>
<feature type="signal peptide" evidence="1">
    <location>
        <begin position="1"/>
        <end position="19"/>
    </location>
</feature>
<dbReference type="PROSITE" id="PS51257">
    <property type="entry name" value="PROKAR_LIPOPROTEIN"/>
    <property type="match status" value="1"/>
</dbReference>
<reference evidence="3" key="1">
    <citation type="journal article" date="2019" name="Int. J. Syst. Evol. Microbiol.">
        <title>The Global Catalogue of Microorganisms (GCM) 10K type strain sequencing project: providing services to taxonomists for standard genome sequencing and annotation.</title>
        <authorList>
            <consortium name="The Broad Institute Genomics Platform"/>
            <consortium name="The Broad Institute Genome Sequencing Center for Infectious Disease"/>
            <person name="Wu L."/>
            <person name="Ma J."/>
        </authorList>
    </citation>
    <scope>NUCLEOTIDE SEQUENCE [LARGE SCALE GENOMIC DNA]</scope>
    <source>
        <strain evidence="3">KCTC 42498</strain>
    </source>
</reference>
<dbReference type="Proteomes" id="UP001597544">
    <property type="component" value="Unassembled WGS sequence"/>
</dbReference>
<name>A0ABW5IK05_9BACT</name>